<dbReference type="EMBL" id="CP092622">
    <property type="protein sequence ID" value="UMM22690.1"/>
    <property type="molecule type" value="Genomic_DNA"/>
</dbReference>
<dbReference type="InterPro" id="IPR006439">
    <property type="entry name" value="HAD-SF_hydro_IA"/>
</dbReference>
<dbReference type="Gene3D" id="1.10.150.720">
    <property type="entry name" value="Haloacid dehalogenase-like hydrolase"/>
    <property type="match status" value="1"/>
</dbReference>
<dbReference type="NCBIfam" id="TIGR02252">
    <property type="entry name" value="DREG-2"/>
    <property type="match status" value="1"/>
</dbReference>
<gene>
    <name evidence="8" type="ORF">L5515_003783</name>
</gene>
<evidence type="ECO:0000256" key="3">
    <source>
        <dbReference type="ARBA" id="ARBA00022833"/>
    </source>
</evidence>
<dbReference type="SFLD" id="SFLDG01129">
    <property type="entry name" value="C1.5:_HAD__Beta-PGM__Phosphata"/>
    <property type="match status" value="1"/>
</dbReference>
<feature type="compositionally biased region" description="Acidic residues" evidence="5">
    <location>
        <begin position="543"/>
        <end position="580"/>
    </location>
</feature>
<dbReference type="Pfam" id="PF00642">
    <property type="entry name" value="zf-CCCH"/>
    <property type="match status" value="1"/>
</dbReference>
<dbReference type="InterPro" id="IPR000571">
    <property type="entry name" value="Znf_CCCH"/>
</dbReference>
<dbReference type="Proteomes" id="UP000829354">
    <property type="component" value="Chromosome III"/>
</dbReference>
<dbReference type="SMART" id="SM00184">
    <property type="entry name" value="RING"/>
    <property type="match status" value="1"/>
</dbReference>
<keyword evidence="2 4" id="KW-0863">Zinc-finger</keyword>
<dbReference type="CDD" id="cd16539">
    <property type="entry name" value="RING-HC_RNF113A_B"/>
    <property type="match status" value="1"/>
</dbReference>
<evidence type="ECO:0000313" key="9">
    <source>
        <dbReference type="Proteomes" id="UP000829354"/>
    </source>
</evidence>
<evidence type="ECO:0000313" key="8">
    <source>
        <dbReference type="EMBL" id="UMM22690.1"/>
    </source>
</evidence>
<dbReference type="InterPro" id="IPR011949">
    <property type="entry name" value="HAD-SF_hydro_IA_REG-2-like"/>
</dbReference>
<evidence type="ECO:0000256" key="5">
    <source>
        <dbReference type="SAM" id="MobiDB-lite"/>
    </source>
</evidence>
<dbReference type="InterPro" id="IPR036855">
    <property type="entry name" value="Znf_CCCH_sf"/>
</dbReference>
<dbReference type="PROSITE" id="PS50103">
    <property type="entry name" value="ZF_C3H1"/>
    <property type="match status" value="1"/>
</dbReference>
<dbReference type="SFLD" id="SFLDS00003">
    <property type="entry name" value="Haloacid_Dehalogenase"/>
    <property type="match status" value="1"/>
</dbReference>
<dbReference type="NCBIfam" id="TIGR01549">
    <property type="entry name" value="HAD-SF-IA-v1"/>
    <property type="match status" value="1"/>
</dbReference>
<dbReference type="PROSITE" id="PS50089">
    <property type="entry name" value="ZF_RING_2"/>
    <property type="match status" value="1"/>
</dbReference>
<name>A0AAE9EN17_CAEBR</name>
<dbReference type="InterPro" id="IPR001841">
    <property type="entry name" value="Znf_RING"/>
</dbReference>
<dbReference type="InterPro" id="IPR013083">
    <property type="entry name" value="Znf_RING/FYVE/PHD"/>
</dbReference>
<dbReference type="Pfam" id="PF13923">
    <property type="entry name" value="zf-C3HC4_2"/>
    <property type="match status" value="1"/>
</dbReference>
<organism evidence="8 9">
    <name type="scientific">Caenorhabditis briggsae</name>
    <dbReference type="NCBI Taxonomy" id="6238"/>
    <lineage>
        <taxon>Eukaryota</taxon>
        <taxon>Metazoa</taxon>
        <taxon>Ecdysozoa</taxon>
        <taxon>Nematoda</taxon>
        <taxon>Chromadorea</taxon>
        <taxon>Rhabditida</taxon>
        <taxon>Rhabditina</taxon>
        <taxon>Rhabditomorpha</taxon>
        <taxon>Rhabditoidea</taxon>
        <taxon>Rhabditidae</taxon>
        <taxon>Peloderinae</taxon>
        <taxon>Caenorhabditis</taxon>
    </lineage>
</organism>
<keyword evidence="1 4" id="KW-0479">Metal-binding</keyword>
<protein>
    <submittedName>
        <fullName evidence="8">Uncharacterized protein</fullName>
    </submittedName>
</protein>
<dbReference type="InterPro" id="IPR044924">
    <property type="entry name" value="HAD-SF_hydro_IA_REG-2-like_cap"/>
</dbReference>
<dbReference type="Gene3D" id="3.40.50.1000">
    <property type="entry name" value="HAD superfamily/HAD-like"/>
    <property type="match status" value="1"/>
</dbReference>
<evidence type="ECO:0000259" key="7">
    <source>
        <dbReference type="PROSITE" id="PS50103"/>
    </source>
</evidence>
<dbReference type="SUPFAM" id="SSF57850">
    <property type="entry name" value="RING/U-box"/>
    <property type="match status" value="1"/>
</dbReference>
<dbReference type="InterPro" id="IPR036412">
    <property type="entry name" value="HAD-like_sf"/>
</dbReference>
<proteinExistence type="predicted"/>
<dbReference type="InterPro" id="IPR023214">
    <property type="entry name" value="HAD_sf"/>
</dbReference>
<evidence type="ECO:0000256" key="2">
    <source>
        <dbReference type="ARBA" id="ARBA00022771"/>
    </source>
</evidence>
<dbReference type="PROSITE" id="PS00518">
    <property type="entry name" value="ZF_RING_1"/>
    <property type="match status" value="1"/>
</dbReference>
<dbReference type="PANTHER" id="PTHR12930">
    <property type="entry name" value="ZINC FINGER PROTEIN 183"/>
    <property type="match status" value="1"/>
</dbReference>
<accession>A0AAE9EN17</accession>
<dbReference type="Gene3D" id="3.30.40.10">
    <property type="entry name" value="Zinc/RING finger domain, C3HC4 (zinc finger)"/>
    <property type="match status" value="1"/>
</dbReference>
<dbReference type="SMART" id="SM00356">
    <property type="entry name" value="ZnF_C3H1"/>
    <property type="match status" value="1"/>
</dbReference>
<dbReference type="AlphaFoldDB" id="A0AAE9EN17"/>
<reference evidence="8 9" key="1">
    <citation type="submission" date="2022-04" db="EMBL/GenBank/DDBJ databases">
        <title>Chromosome-level reference genomes for two strains of Caenorhabditis briggsae: an improved platform for comparative genomics.</title>
        <authorList>
            <person name="Stevens L."/>
            <person name="Andersen E."/>
        </authorList>
    </citation>
    <scope>NUCLEOTIDE SEQUENCE [LARGE SCALE GENOMIC DNA]</scope>
    <source>
        <strain evidence="8">VX34</strain>
        <tissue evidence="8">Whole-organism</tissue>
    </source>
</reference>
<dbReference type="SUPFAM" id="SSF56784">
    <property type="entry name" value="HAD-like"/>
    <property type="match status" value="1"/>
</dbReference>
<evidence type="ECO:0000256" key="4">
    <source>
        <dbReference type="PROSITE-ProRule" id="PRU00723"/>
    </source>
</evidence>
<feature type="region of interest" description="Disordered" evidence="5">
    <location>
        <begin position="238"/>
        <end position="264"/>
    </location>
</feature>
<keyword evidence="9" id="KW-1185">Reference proteome</keyword>
<feature type="region of interest" description="Disordered" evidence="5">
    <location>
        <begin position="498"/>
        <end position="580"/>
    </location>
</feature>
<evidence type="ECO:0000259" key="6">
    <source>
        <dbReference type="PROSITE" id="PS50089"/>
    </source>
</evidence>
<feature type="domain" description="RING-type" evidence="6">
    <location>
        <begin position="435"/>
        <end position="473"/>
    </location>
</feature>
<dbReference type="Pfam" id="PF00702">
    <property type="entry name" value="Hydrolase"/>
    <property type="match status" value="1"/>
</dbReference>
<dbReference type="GO" id="GO:0008270">
    <property type="term" value="F:zinc ion binding"/>
    <property type="evidence" value="ECO:0007669"/>
    <property type="project" value="UniProtKB-KW"/>
</dbReference>
<evidence type="ECO:0000256" key="1">
    <source>
        <dbReference type="ARBA" id="ARBA00022723"/>
    </source>
</evidence>
<sequence>MLTKLLRTTSRNLTIPPVVKVLSLDARDTLITLKENPSVVYSRFAKNAGLEIESESIFKNFLKNYKRMSVDSPCFGFKDTGARVWWENLVAATLQDCSPFSEKELRERISGDLYNHYSTPEPWKLVEDDVRSALQRLRLKGIILVVTSNFDSRLKTILSEFNLSDLFSMIILSGEIGFEKPDGRIFQLILNHFDLPLASEILHIGDNYKNDFEENGFVSDEEPEENVKDLIAKRRRANPMIQSTKKKEMNNAQHSEDDSDDSDDANIAVATHSFAATGEAGPSGPLDQGATSTVEIDTDYSRDSQAQFERVQQQLKEGVEKDGKILYKGTAMYGAKEAKDTAKGNASSMYNRVGPIRASQFLRATVRWDFAPDICKDYKETGFCTFGDSCKFVHDRSDYKHGWEIDEEYEAGKYGVEDDEDYEIRDQDDAFPEDCFICGNPFVDPIVTKCKHYFCTMCALNAFKKSSKCPVCHQNTEKIMNAAKDLINFLKRKKKLEAEKEAKQEEEEQEEEASAHEGCSHKHGDDLEQQDEGPEVDGHDEADAPDGEGLDEEQEIQMEDVEGLEGGENDSESDGEETED</sequence>
<keyword evidence="3 4" id="KW-0862">Zinc</keyword>
<feature type="compositionally biased region" description="Basic and acidic residues" evidence="5">
    <location>
        <begin position="513"/>
        <end position="526"/>
    </location>
</feature>
<dbReference type="PANTHER" id="PTHR12930:SF0">
    <property type="entry name" value="RING FINGER PROTEIN 113B"/>
    <property type="match status" value="1"/>
</dbReference>
<feature type="zinc finger region" description="C3H1-type" evidence="4">
    <location>
        <begin position="369"/>
        <end position="397"/>
    </location>
</feature>
<dbReference type="Gene3D" id="4.10.1000.10">
    <property type="entry name" value="Zinc finger, CCCH-type"/>
    <property type="match status" value="1"/>
</dbReference>
<dbReference type="InterPro" id="IPR017907">
    <property type="entry name" value="Znf_RING_CS"/>
</dbReference>
<dbReference type="InterPro" id="IPR039971">
    <property type="entry name" value="CWC24-like"/>
</dbReference>
<dbReference type="SUPFAM" id="SSF90229">
    <property type="entry name" value="CCCH zinc finger"/>
    <property type="match status" value="1"/>
</dbReference>
<feature type="domain" description="C3H1-type" evidence="7">
    <location>
        <begin position="369"/>
        <end position="397"/>
    </location>
</feature>